<gene>
    <name evidence="2" type="ORF">HQN59_18815</name>
</gene>
<comment type="caution">
    <text evidence="2">The sequence shown here is derived from an EMBL/GenBank/DDBJ whole genome shotgun (WGS) entry which is preliminary data.</text>
</comment>
<dbReference type="RefSeq" id="WP_176070655.1">
    <property type="nucleotide sequence ID" value="NZ_JABWMJ010000009.1"/>
</dbReference>
<feature type="chain" id="PRO_5030966752" description="PEP-CTERM protein-sorting domain-containing protein" evidence="1">
    <location>
        <begin position="27"/>
        <end position="247"/>
    </location>
</feature>
<proteinExistence type="predicted"/>
<evidence type="ECO:0008006" key="4">
    <source>
        <dbReference type="Google" id="ProtNLM"/>
    </source>
</evidence>
<dbReference type="Proteomes" id="UP000529637">
    <property type="component" value="Unassembled WGS sequence"/>
</dbReference>
<feature type="signal peptide" evidence="1">
    <location>
        <begin position="1"/>
        <end position="26"/>
    </location>
</feature>
<evidence type="ECO:0000313" key="3">
    <source>
        <dbReference type="Proteomes" id="UP000529637"/>
    </source>
</evidence>
<evidence type="ECO:0000313" key="2">
    <source>
        <dbReference type="EMBL" id="NUZ07820.1"/>
    </source>
</evidence>
<sequence length="247" mass="25646">MRNLYGSIRLTAAALLLVGATLPSHALPVIANGGFESGLAGWTRVDQLGSEGTFAAQTGTASPVNGFSVPPPPGGTTAAMTDAQGPGAHLLYQDFVASAGSGLLRFDLFIANDASAFFAPNTLDFATPTLNQQVRVDIVRPTVDPFTMAGSDILRTLFVSTPGSPLTSGYTTISTYIGDLLAANAGQTLRLRFAETDNVFTLRAGVDNVSIVAAVPEPGSTLLLLAAALPLWLGWRGGRAAVRTRRT</sequence>
<keyword evidence="3" id="KW-1185">Reference proteome</keyword>
<organism evidence="2 3">
    <name type="scientific">Piscinibacter koreensis</name>
    <dbReference type="NCBI Taxonomy" id="2742824"/>
    <lineage>
        <taxon>Bacteria</taxon>
        <taxon>Pseudomonadati</taxon>
        <taxon>Pseudomonadota</taxon>
        <taxon>Betaproteobacteria</taxon>
        <taxon>Burkholderiales</taxon>
        <taxon>Sphaerotilaceae</taxon>
        <taxon>Piscinibacter</taxon>
    </lineage>
</organism>
<dbReference type="AlphaFoldDB" id="A0A7Y6TY68"/>
<accession>A0A7Y6TY68</accession>
<protein>
    <recommendedName>
        <fullName evidence="4">PEP-CTERM protein-sorting domain-containing protein</fullName>
    </recommendedName>
</protein>
<keyword evidence="1" id="KW-0732">Signal</keyword>
<dbReference type="EMBL" id="JABWMJ010000009">
    <property type="protein sequence ID" value="NUZ07820.1"/>
    <property type="molecule type" value="Genomic_DNA"/>
</dbReference>
<name>A0A7Y6TY68_9BURK</name>
<reference evidence="2 3" key="1">
    <citation type="submission" date="2020-06" db="EMBL/GenBank/DDBJ databases">
        <title>Schlegella sp. ID0723 isolated from air conditioner.</title>
        <authorList>
            <person name="Kim D.Y."/>
            <person name="Kim D.-U."/>
        </authorList>
    </citation>
    <scope>NUCLEOTIDE SEQUENCE [LARGE SCALE GENOMIC DNA]</scope>
    <source>
        <strain evidence="2 3">ID0723</strain>
    </source>
</reference>
<evidence type="ECO:0000256" key="1">
    <source>
        <dbReference type="SAM" id="SignalP"/>
    </source>
</evidence>